<accession>A0A841Q8M6</accession>
<sequence>MPLEIHPETPKEGKLIKDALPHVPIDGMKSQLNMAGKPYNITFGDFDRLSNTKDALIISEFAKDKGQFECFHTRLFEAYFVEGLDIGNLDILKRLGEECNLNASEMESALTNPKYAKIIEETNEEARKLGATGTPTFIINNKYRVVGAQPYENFVEILKKIQNNEV</sequence>
<evidence type="ECO:0000313" key="2">
    <source>
        <dbReference type="EMBL" id="MBB6454821.1"/>
    </source>
</evidence>
<reference evidence="2 3" key="1">
    <citation type="submission" date="2020-08" db="EMBL/GenBank/DDBJ databases">
        <title>Genomic Encyclopedia of Type Strains, Phase IV (KMG-IV): sequencing the most valuable type-strain genomes for metagenomic binning, comparative biology and taxonomic classification.</title>
        <authorList>
            <person name="Goeker M."/>
        </authorList>
    </citation>
    <scope>NUCLEOTIDE SEQUENCE [LARGE SCALE GENOMIC DNA]</scope>
    <source>
        <strain evidence="2 3">DSM 19612</strain>
    </source>
</reference>
<dbReference type="GO" id="GO:0016491">
    <property type="term" value="F:oxidoreductase activity"/>
    <property type="evidence" value="ECO:0007669"/>
    <property type="project" value="InterPro"/>
</dbReference>
<feature type="domain" description="DSBA-like thioredoxin" evidence="1">
    <location>
        <begin position="2"/>
        <end position="158"/>
    </location>
</feature>
<protein>
    <submittedName>
        <fullName evidence="2">Putative DsbA family dithiol-disulfide isomerase</fullName>
    </submittedName>
</protein>
<dbReference type="InterPro" id="IPR036249">
    <property type="entry name" value="Thioredoxin-like_sf"/>
</dbReference>
<dbReference type="AlphaFoldDB" id="A0A841Q8M6"/>
<dbReference type="Gene3D" id="3.40.30.10">
    <property type="entry name" value="Glutaredoxin"/>
    <property type="match status" value="1"/>
</dbReference>
<organism evidence="2 3">
    <name type="scientific">Salirhabdus euzebyi</name>
    <dbReference type="NCBI Taxonomy" id="394506"/>
    <lineage>
        <taxon>Bacteria</taxon>
        <taxon>Bacillati</taxon>
        <taxon>Bacillota</taxon>
        <taxon>Bacilli</taxon>
        <taxon>Bacillales</taxon>
        <taxon>Bacillaceae</taxon>
        <taxon>Salirhabdus</taxon>
    </lineage>
</organism>
<dbReference type="SUPFAM" id="SSF52833">
    <property type="entry name" value="Thioredoxin-like"/>
    <property type="match status" value="1"/>
</dbReference>
<dbReference type="GO" id="GO:0016853">
    <property type="term" value="F:isomerase activity"/>
    <property type="evidence" value="ECO:0007669"/>
    <property type="project" value="UniProtKB-KW"/>
</dbReference>
<dbReference type="Pfam" id="PF01323">
    <property type="entry name" value="DSBA"/>
    <property type="match status" value="1"/>
</dbReference>
<name>A0A841Q8M6_9BACI</name>
<dbReference type="PANTHER" id="PTHR13887:SF41">
    <property type="entry name" value="THIOREDOXIN SUPERFAMILY PROTEIN"/>
    <property type="match status" value="1"/>
</dbReference>
<dbReference type="PANTHER" id="PTHR13887">
    <property type="entry name" value="GLUTATHIONE S-TRANSFERASE KAPPA"/>
    <property type="match status" value="1"/>
</dbReference>
<comment type="caution">
    <text evidence="2">The sequence shown here is derived from an EMBL/GenBank/DDBJ whole genome shotgun (WGS) entry which is preliminary data.</text>
</comment>
<evidence type="ECO:0000313" key="3">
    <source>
        <dbReference type="Proteomes" id="UP000581688"/>
    </source>
</evidence>
<keyword evidence="3" id="KW-1185">Reference proteome</keyword>
<dbReference type="EMBL" id="JACHGH010000012">
    <property type="protein sequence ID" value="MBB6454821.1"/>
    <property type="molecule type" value="Genomic_DNA"/>
</dbReference>
<proteinExistence type="predicted"/>
<dbReference type="Proteomes" id="UP000581688">
    <property type="component" value="Unassembled WGS sequence"/>
</dbReference>
<keyword evidence="2" id="KW-0413">Isomerase</keyword>
<dbReference type="InterPro" id="IPR001853">
    <property type="entry name" value="DSBA-like_thioredoxin_dom"/>
</dbReference>
<gene>
    <name evidence="2" type="ORF">HNQ94_003310</name>
</gene>
<evidence type="ECO:0000259" key="1">
    <source>
        <dbReference type="Pfam" id="PF01323"/>
    </source>
</evidence>